<organism evidence="1 2">
    <name type="scientific">Pseudonocardia ailaonensis</name>
    <dbReference type="NCBI Taxonomy" id="367279"/>
    <lineage>
        <taxon>Bacteria</taxon>
        <taxon>Bacillati</taxon>
        <taxon>Actinomycetota</taxon>
        <taxon>Actinomycetes</taxon>
        <taxon>Pseudonocardiales</taxon>
        <taxon>Pseudonocardiaceae</taxon>
        <taxon>Pseudonocardia</taxon>
    </lineage>
</organism>
<reference evidence="1 2" key="1">
    <citation type="journal article" date="2019" name="Int. J. Syst. Evol. Microbiol.">
        <title>The Global Catalogue of Microorganisms (GCM) 10K type strain sequencing project: providing services to taxonomists for standard genome sequencing and annotation.</title>
        <authorList>
            <consortium name="The Broad Institute Genomics Platform"/>
            <consortium name="The Broad Institute Genome Sequencing Center for Infectious Disease"/>
            <person name="Wu L."/>
            <person name="Ma J."/>
        </authorList>
    </citation>
    <scope>NUCLEOTIDE SEQUENCE [LARGE SCALE GENOMIC DNA]</scope>
    <source>
        <strain evidence="1 2">JCM 16009</strain>
    </source>
</reference>
<evidence type="ECO:0000313" key="2">
    <source>
        <dbReference type="Proteomes" id="UP001500449"/>
    </source>
</evidence>
<name>A0ABN2N8D9_9PSEU</name>
<dbReference type="RefSeq" id="WP_344418874.1">
    <property type="nucleotide sequence ID" value="NZ_BAAAQK010000012.1"/>
</dbReference>
<comment type="caution">
    <text evidence="1">The sequence shown here is derived from an EMBL/GenBank/DDBJ whole genome shotgun (WGS) entry which is preliminary data.</text>
</comment>
<sequence length="177" mass="18634">MTTSPEDERARAVPPTVPLPRPRRLLVRAVPGTPAEWTQVTGRVSGLLLAYADVERRGAELPAPLRQRAALRAWARVARPVRAAVGGAGPAALEEIPPADLRTLDATARLLGRHLCRMQTEGPGATPVTAVLAVEAAVYGVPAGELVAQLARVHGVLDLDAGRPSLARTIWEAGSFG</sequence>
<dbReference type="Proteomes" id="UP001500449">
    <property type="component" value="Unassembled WGS sequence"/>
</dbReference>
<gene>
    <name evidence="1" type="ORF">GCM10009836_39460</name>
</gene>
<evidence type="ECO:0000313" key="1">
    <source>
        <dbReference type="EMBL" id="GAA1855485.1"/>
    </source>
</evidence>
<proteinExistence type="predicted"/>
<keyword evidence="2" id="KW-1185">Reference proteome</keyword>
<dbReference type="EMBL" id="BAAAQK010000012">
    <property type="protein sequence ID" value="GAA1855485.1"/>
    <property type="molecule type" value="Genomic_DNA"/>
</dbReference>
<protein>
    <submittedName>
        <fullName evidence="1">Uncharacterized protein</fullName>
    </submittedName>
</protein>
<accession>A0ABN2N8D9</accession>